<sequence length="152" mass="17809">MENDNKTPAYETIVYDTNMSRARRSHRRRWRSPSNPPPPIDDLHHKPQWVDCPYCKNRMKTKPRYHWSPWCILLNVLLFPFGMLVRRLHPKLEHWCTECGRRIAKLSGNGTMYIFDLPSSEAERAAKESFELSHPWVAQAPQRSGVAFAPVP</sequence>
<evidence type="ECO:0000313" key="5">
    <source>
        <dbReference type="Proteomes" id="UP000078544"/>
    </source>
</evidence>
<keyword evidence="2" id="KW-0812">Transmembrane</keyword>
<reference evidence="4 5" key="1">
    <citation type="journal article" date="2016" name="Genome Biol. Evol.">
        <title>Divergent and convergent evolution of fungal pathogenicity.</title>
        <authorList>
            <person name="Shang Y."/>
            <person name="Xiao G."/>
            <person name="Zheng P."/>
            <person name="Cen K."/>
            <person name="Zhan S."/>
            <person name="Wang C."/>
        </authorList>
    </citation>
    <scope>NUCLEOTIDE SEQUENCE [LARGE SCALE GENOMIC DNA]</scope>
    <source>
        <strain evidence="4 5">RCEF 2490</strain>
    </source>
</reference>
<evidence type="ECO:0000259" key="3">
    <source>
        <dbReference type="Pfam" id="PF10601"/>
    </source>
</evidence>
<evidence type="ECO:0000256" key="1">
    <source>
        <dbReference type="SAM" id="MobiDB-lite"/>
    </source>
</evidence>
<dbReference type="EMBL" id="AZGY01000009">
    <property type="protein sequence ID" value="KZZ95418.1"/>
    <property type="molecule type" value="Genomic_DNA"/>
</dbReference>
<dbReference type="InterPro" id="IPR006629">
    <property type="entry name" value="LITAF"/>
</dbReference>
<dbReference type="Proteomes" id="UP000078544">
    <property type="component" value="Unassembled WGS sequence"/>
</dbReference>
<dbReference type="AlphaFoldDB" id="A0A168BKK0"/>
<keyword evidence="2" id="KW-0472">Membrane</keyword>
<evidence type="ECO:0000256" key="2">
    <source>
        <dbReference type="SAM" id="Phobius"/>
    </source>
</evidence>
<keyword evidence="5" id="KW-1185">Reference proteome</keyword>
<gene>
    <name evidence="4" type="ORF">AAL_04649</name>
</gene>
<keyword evidence="2" id="KW-1133">Transmembrane helix</keyword>
<dbReference type="OrthoDB" id="5599753at2759"/>
<accession>A0A168BKK0</accession>
<organism evidence="4 5">
    <name type="scientific">Moelleriella libera RCEF 2490</name>
    <dbReference type="NCBI Taxonomy" id="1081109"/>
    <lineage>
        <taxon>Eukaryota</taxon>
        <taxon>Fungi</taxon>
        <taxon>Dikarya</taxon>
        <taxon>Ascomycota</taxon>
        <taxon>Pezizomycotina</taxon>
        <taxon>Sordariomycetes</taxon>
        <taxon>Hypocreomycetidae</taxon>
        <taxon>Hypocreales</taxon>
        <taxon>Clavicipitaceae</taxon>
        <taxon>Moelleriella</taxon>
    </lineage>
</organism>
<feature type="domain" description="LITAF" evidence="3">
    <location>
        <begin position="46"/>
        <end position="105"/>
    </location>
</feature>
<dbReference type="Pfam" id="PF10601">
    <property type="entry name" value="zf-LITAF-like"/>
    <property type="match status" value="1"/>
</dbReference>
<protein>
    <submittedName>
        <fullName evidence="4">LPS-induced tumor necrosis factor alpha factor</fullName>
    </submittedName>
</protein>
<name>A0A168BKK0_9HYPO</name>
<feature type="compositionally biased region" description="Basic residues" evidence="1">
    <location>
        <begin position="21"/>
        <end position="31"/>
    </location>
</feature>
<feature type="transmembrane region" description="Helical" evidence="2">
    <location>
        <begin position="67"/>
        <end position="85"/>
    </location>
</feature>
<evidence type="ECO:0000313" key="4">
    <source>
        <dbReference type="EMBL" id="KZZ95418.1"/>
    </source>
</evidence>
<comment type="caution">
    <text evidence="4">The sequence shown here is derived from an EMBL/GenBank/DDBJ whole genome shotgun (WGS) entry which is preliminary data.</text>
</comment>
<proteinExistence type="predicted"/>
<feature type="region of interest" description="Disordered" evidence="1">
    <location>
        <begin position="20"/>
        <end position="42"/>
    </location>
</feature>